<evidence type="ECO:0000313" key="5">
    <source>
        <dbReference type="Proteomes" id="UP000004893"/>
    </source>
</evidence>
<dbReference type="Gene3D" id="3.30.470.10">
    <property type="match status" value="1"/>
</dbReference>
<protein>
    <submittedName>
        <fullName evidence="4">D-amino-acid transaminase</fullName>
    </submittedName>
</protein>
<comment type="cofactor">
    <cofactor evidence="1">
        <name>pyridoxal 5'-phosphate</name>
        <dbReference type="ChEBI" id="CHEBI:597326"/>
    </cofactor>
</comment>
<dbReference type="GO" id="GO:0046394">
    <property type="term" value="P:carboxylic acid biosynthetic process"/>
    <property type="evidence" value="ECO:0007669"/>
    <property type="project" value="UniProtKB-ARBA"/>
</dbReference>
<dbReference type="InterPro" id="IPR001544">
    <property type="entry name" value="Aminotrans_IV"/>
</dbReference>
<reference evidence="4" key="1">
    <citation type="submission" date="2009-02" db="EMBL/GenBank/DDBJ databases">
        <authorList>
            <person name="Fulton L."/>
            <person name="Clifton S."/>
            <person name="Fulton B."/>
            <person name="Xu J."/>
            <person name="Minx P."/>
            <person name="Pepin K.H."/>
            <person name="Johnson M."/>
            <person name="Bhonagiri V."/>
            <person name="Nash W.E."/>
            <person name="Mardis E.R."/>
            <person name="Wilson R.K."/>
        </authorList>
    </citation>
    <scope>NUCLEOTIDE SEQUENCE [LARGE SCALE GENOMIC DNA]</scope>
    <source>
        <strain evidence="4">DSM 15053</strain>
    </source>
</reference>
<comment type="caution">
    <text evidence="4">The sequence shown here is derived from an EMBL/GenBank/DDBJ whole genome shotgun (WGS) entry which is preliminary data.</text>
</comment>
<dbReference type="HOGENOM" id="CLU_020844_4_1_9"/>
<dbReference type="Proteomes" id="UP000004893">
    <property type="component" value="Unassembled WGS sequence"/>
</dbReference>
<organism evidence="4 5">
    <name type="scientific">[Clostridium] hylemonae DSM 15053</name>
    <dbReference type="NCBI Taxonomy" id="553973"/>
    <lineage>
        <taxon>Bacteria</taxon>
        <taxon>Bacillati</taxon>
        <taxon>Bacillota</taxon>
        <taxon>Clostridia</taxon>
        <taxon>Lachnospirales</taxon>
        <taxon>Lachnospiraceae</taxon>
    </lineage>
</organism>
<dbReference type="PANTHER" id="PTHR42743">
    <property type="entry name" value="AMINO-ACID AMINOTRANSFERASE"/>
    <property type="match status" value="1"/>
</dbReference>
<gene>
    <name evidence="4" type="ORF">CLOHYLEM_07305</name>
</gene>
<dbReference type="EMBL" id="ABYI02000040">
    <property type="protein sequence ID" value="EEG72666.1"/>
    <property type="molecule type" value="Genomic_DNA"/>
</dbReference>
<reference evidence="4" key="2">
    <citation type="submission" date="2013-06" db="EMBL/GenBank/DDBJ databases">
        <title>Draft genome sequence of Clostridium hylemonae (DSM 15053).</title>
        <authorList>
            <person name="Sudarsanam P."/>
            <person name="Ley R."/>
            <person name="Guruge J."/>
            <person name="Turnbaugh P.J."/>
            <person name="Mahowald M."/>
            <person name="Liep D."/>
            <person name="Gordon J."/>
        </authorList>
    </citation>
    <scope>NUCLEOTIDE SEQUENCE</scope>
    <source>
        <strain evidence="4">DSM 15053</strain>
    </source>
</reference>
<evidence type="ECO:0000256" key="1">
    <source>
        <dbReference type="ARBA" id="ARBA00001933"/>
    </source>
</evidence>
<dbReference type="Pfam" id="PF01063">
    <property type="entry name" value="Aminotran_4"/>
    <property type="match status" value="1"/>
</dbReference>
<dbReference type="GO" id="GO:0005829">
    <property type="term" value="C:cytosol"/>
    <property type="evidence" value="ECO:0007669"/>
    <property type="project" value="TreeGrafter"/>
</dbReference>
<dbReference type="InterPro" id="IPR036038">
    <property type="entry name" value="Aminotransferase-like"/>
</dbReference>
<evidence type="ECO:0000256" key="3">
    <source>
        <dbReference type="ARBA" id="ARBA00022898"/>
    </source>
</evidence>
<dbReference type="GO" id="GO:0008652">
    <property type="term" value="P:amino acid biosynthetic process"/>
    <property type="evidence" value="ECO:0007669"/>
    <property type="project" value="UniProtKB-ARBA"/>
</dbReference>
<dbReference type="Gene3D" id="3.20.10.10">
    <property type="entry name" value="D-amino Acid Aminotransferase, subunit A, domain 2"/>
    <property type="match status" value="1"/>
</dbReference>
<dbReference type="InterPro" id="IPR043132">
    <property type="entry name" value="BCAT-like_C"/>
</dbReference>
<dbReference type="InterPro" id="IPR043131">
    <property type="entry name" value="BCAT-like_N"/>
</dbReference>
<sequence>MSETLFVYFFYAFFYGQGQARKTEGKKMKTLGYYNGRFGELDEMTVPMNDRVSWFGDGVYDAGPSRNYKIFALDEHIDRFFNSAGLLKIQMPVTKKELKELLQEMVDKMDTGDLFVYYQVTRGTGIRDHVFTEGPGNLWIMLKPAEISDGKEPIRLVTMEDTRYLHCNIKTLNLIPSVMAAQKAKEAGCQETVFYRPGGRVTECAHSNVHIIRDGILVTAPTDNLILPGIARAHLIKICRQLGIPVNEAPYSLDDLYNAEEIIVTSSSNLCLHADEIDGKAAGGRNPELLEKIRAALLQEFYDATPAEQREK</sequence>
<dbReference type="STRING" id="553973.CLOHYLEM_07305"/>
<dbReference type="eggNOG" id="COG0115">
    <property type="taxonomic scope" value="Bacteria"/>
</dbReference>
<dbReference type="SUPFAM" id="SSF56752">
    <property type="entry name" value="D-aminoacid aminotransferase-like PLP-dependent enzymes"/>
    <property type="match status" value="1"/>
</dbReference>
<proteinExistence type="inferred from homology"/>
<name>C0C5C9_9FIRM</name>
<keyword evidence="5" id="KW-1185">Reference proteome</keyword>
<accession>C0C5C9</accession>
<keyword evidence="3" id="KW-0663">Pyridoxal phosphate</keyword>
<evidence type="ECO:0000256" key="2">
    <source>
        <dbReference type="ARBA" id="ARBA00009320"/>
    </source>
</evidence>
<dbReference type="FunFam" id="3.20.10.10:FF:000002">
    <property type="entry name" value="D-alanine aminotransferase"/>
    <property type="match status" value="1"/>
</dbReference>
<dbReference type="InterPro" id="IPR050571">
    <property type="entry name" value="Class-IV_PLP-Dep_Aminotrnsfr"/>
</dbReference>
<dbReference type="PANTHER" id="PTHR42743:SF10">
    <property type="entry name" value="D-ALANINE AMINOTRANSFERASE"/>
    <property type="match status" value="1"/>
</dbReference>
<evidence type="ECO:0000313" key="4">
    <source>
        <dbReference type="EMBL" id="EEG72666.1"/>
    </source>
</evidence>
<dbReference type="AlphaFoldDB" id="C0C5C9"/>
<dbReference type="GO" id="GO:0003824">
    <property type="term" value="F:catalytic activity"/>
    <property type="evidence" value="ECO:0007669"/>
    <property type="project" value="InterPro"/>
</dbReference>
<comment type="similarity">
    <text evidence="2">Belongs to the class-IV pyridoxal-phosphate-dependent aminotransferase family.</text>
</comment>